<dbReference type="Gene3D" id="3.30.1370.110">
    <property type="match status" value="1"/>
</dbReference>
<evidence type="ECO:0000313" key="3">
    <source>
        <dbReference type="EMBL" id="CAH2032514.1"/>
    </source>
</evidence>
<evidence type="ECO:0000313" key="4">
    <source>
        <dbReference type="Proteomes" id="UP001295463"/>
    </source>
</evidence>
<dbReference type="RefSeq" id="WP_305733261.1">
    <property type="nucleotide sequence ID" value="NZ_OW150024.1"/>
</dbReference>
<dbReference type="InterPro" id="IPR036063">
    <property type="entry name" value="Smr_dom_sf"/>
</dbReference>
<reference evidence="3 4" key="1">
    <citation type="submission" date="2022-03" db="EMBL/GenBank/DDBJ databases">
        <authorList>
            <person name="Koch H."/>
        </authorList>
    </citation>
    <scope>NUCLEOTIDE SEQUENCE [LARGE SCALE GENOMIC DNA]</scope>
    <source>
        <strain evidence="3 4">G1</strain>
    </source>
</reference>
<dbReference type="GO" id="GO:0004519">
    <property type="term" value="F:endonuclease activity"/>
    <property type="evidence" value="ECO:0007669"/>
    <property type="project" value="UniProtKB-KW"/>
</dbReference>
<keyword evidence="3" id="KW-0378">Hydrolase</keyword>
<feature type="domain" description="Smr" evidence="2">
    <location>
        <begin position="153"/>
        <end position="235"/>
    </location>
</feature>
<gene>
    <name evidence="3" type="ORF">GEAMG1_2678</name>
</gene>
<sequence>MSRKKKPSSPVQRPAEFRTSSFERLKGVIVAAPPASEEEAVRAKTVSTTAQARPGSDEADLFRQAMAGVVPLEPPKAGGTTVRAEAVRRPTEPPVASLTVAPGGRSDFLKEIERLKLDVRFEDALPAEEELKPLGGNRLRMLKRGVIRLDRQLDLHGLTRDEAVGSLDRFLRSARAAGEKAVLVITGKGTHSSDGPVLNQAVAAWLREQGRGLVIEFAPAPRELGGSGAFVVFLRPLDKPDPR</sequence>
<organism evidence="3 4">
    <name type="scientific">Trichlorobacter ammonificans</name>
    <dbReference type="NCBI Taxonomy" id="2916410"/>
    <lineage>
        <taxon>Bacteria</taxon>
        <taxon>Pseudomonadati</taxon>
        <taxon>Thermodesulfobacteriota</taxon>
        <taxon>Desulfuromonadia</taxon>
        <taxon>Geobacterales</taxon>
        <taxon>Geobacteraceae</taxon>
        <taxon>Trichlorobacter</taxon>
    </lineage>
</organism>
<evidence type="ECO:0000259" key="2">
    <source>
        <dbReference type="PROSITE" id="PS50828"/>
    </source>
</evidence>
<dbReference type="Pfam" id="PF01713">
    <property type="entry name" value="Smr"/>
    <property type="match status" value="1"/>
</dbReference>
<feature type="region of interest" description="Disordered" evidence="1">
    <location>
        <begin position="73"/>
        <end position="94"/>
    </location>
</feature>
<proteinExistence type="predicted"/>
<dbReference type="PROSITE" id="PS50828">
    <property type="entry name" value="SMR"/>
    <property type="match status" value="1"/>
</dbReference>
<dbReference type="SUPFAM" id="SSF160443">
    <property type="entry name" value="SMR domain-like"/>
    <property type="match status" value="1"/>
</dbReference>
<accession>A0ABN8HIA9</accession>
<evidence type="ECO:0000256" key="1">
    <source>
        <dbReference type="SAM" id="MobiDB-lite"/>
    </source>
</evidence>
<dbReference type="PANTHER" id="PTHR35562:SF2">
    <property type="entry name" value="DNA ENDONUCLEASE SMRA-RELATED"/>
    <property type="match status" value="1"/>
</dbReference>
<keyword evidence="3" id="KW-0540">Nuclease</keyword>
<dbReference type="PANTHER" id="PTHR35562">
    <property type="entry name" value="DNA ENDONUCLEASE SMRA-RELATED"/>
    <property type="match status" value="1"/>
</dbReference>
<keyword evidence="4" id="KW-1185">Reference proteome</keyword>
<dbReference type="EMBL" id="OW150024">
    <property type="protein sequence ID" value="CAH2032514.1"/>
    <property type="molecule type" value="Genomic_DNA"/>
</dbReference>
<keyword evidence="3" id="KW-0255">Endonuclease</keyword>
<dbReference type="Proteomes" id="UP001295463">
    <property type="component" value="Chromosome"/>
</dbReference>
<protein>
    <submittedName>
        <fullName evidence="3">DNA-nicking endonuclease, Smr domain</fullName>
    </submittedName>
</protein>
<dbReference type="InterPro" id="IPR002625">
    <property type="entry name" value="Smr_dom"/>
</dbReference>
<name>A0ABN8HIA9_9BACT</name>
<dbReference type="SMART" id="SM00463">
    <property type="entry name" value="SMR"/>
    <property type="match status" value="1"/>
</dbReference>